<dbReference type="PANTHER" id="PTHR31280">
    <property type="entry name" value="PROTEIN UNC-13 HOMOLOG"/>
    <property type="match status" value="1"/>
</dbReference>
<feature type="region of interest" description="Disordered" evidence="1">
    <location>
        <begin position="1"/>
        <end position="28"/>
    </location>
</feature>
<dbReference type="PROSITE" id="PS51258">
    <property type="entry name" value="MHD1"/>
    <property type="match status" value="1"/>
</dbReference>
<evidence type="ECO:0000313" key="5">
    <source>
        <dbReference type="RefSeq" id="XP_039115972.1"/>
    </source>
</evidence>
<proteinExistence type="predicted"/>
<dbReference type="AlphaFoldDB" id="A0AB40AM41"/>
<dbReference type="InterPro" id="IPR008528">
    <property type="entry name" value="unc-13_homologue"/>
</dbReference>
<dbReference type="GeneID" id="120251506"/>
<evidence type="ECO:0000259" key="2">
    <source>
        <dbReference type="PROSITE" id="PS51258"/>
    </source>
</evidence>
<feature type="compositionally biased region" description="Low complexity" evidence="1">
    <location>
        <begin position="88"/>
        <end position="103"/>
    </location>
</feature>
<gene>
    <name evidence="5" type="primary">LOC120251506</name>
</gene>
<feature type="compositionally biased region" description="Basic residues" evidence="1">
    <location>
        <begin position="107"/>
        <end position="120"/>
    </location>
</feature>
<dbReference type="InterPro" id="IPR014770">
    <property type="entry name" value="Munc13_1"/>
</dbReference>
<dbReference type="PANTHER" id="PTHR31280:SF4">
    <property type="entry name" value="ELONGATION FACTOR TS (DUF810)"/>
    <property type="match status" value="1"/>
</dbReference>
<dbReference type="InterPro" id="IPR014772">
    <property type="entry name" value="Munc13_dom-2"/>
</dbReference>
<keyword evidence="4" id="KW-1185">Reference proteome</keyword>
<dbReference type="Pfam" id="PF25761">
    <property type="entry name" value="TPR_PATROL1"/>
    <property type="match status" value="1"/>
</dbReference>
<dbReference type="Proteomes" id="UP001515500">
    <property type="component" value="Chromosome 20"/>
</dbReference>
<sequence>MAHLFGGGAVASRRESGGGSHRFSASAVAAAPPDLASPFGELGCGLSDPELRETAYEIFVSACRSTSSKPLTYIPQSERTDRSPSPSPSLTTSPSLQRSLTSTAASKMKKALGLKPSKKSPGKEGSPSKAPKRPATIGELMRVQMRVSEQTDSRIRRGLLRIAAGQLGKRVESMVLPLELLQQFKASDFLDPQEYEAWRNRNLKVLEAGLLVYPHIPLDRGDASQRLRQVLRGASERPLETGKNSESMQVLRSAIMSLACRSFDGSADICHWADGNPLNLHLYQRLLEACFVSGEEGSIIEEIDEVTELIKKTWIILGINQMLHNLCFLWVLFHRFVTTGQVDTDLLFAADNQLIEVAKDAKATKDPAYVKILSPTLSSIMGWAEKRLLAYHDTFNPSNIDSMQSIVSLGVSAAKILVEDISQEYRRKRREEVDVARTRIETYIRSSLRTAFAQRMEKVDLSRRSSRSQTIAPILSILATDIDDLASKEKEVFSPILKKWHPLAAGVAVATLHACYGNELKQFISGVMELTPDSVQVLKAADKLEKKLVLIAVEDSVDSDDGGKAIIREMPPYEADSAIANLVKSWIKTRVDRLKEWVDRNLQQESWNPKANKENFAPSAVEVLRMIDETLDAFFQLPIPTHPALLPELLIGLDRSLQHYVLKAKAGCGNRNTYVPALPPLTRCEIGSKLWKKKDKSQNVPKKKSQVGTTNGNDLFGVPQLCVRMNTIHHIRIELENLEKKIITCLRNVESAHADISNGLDINFELTLAACQEGIQQLCESTAYKVIFHDLSHVLWDGLYYGEIASSRIEPLLRELEPMLEMISTTVHDRVRSRVITAMMKASFDGFLLVILAGGPSRAFSRQDSQKLEEDFMFLRELYLADGDGLPRELVEKASAQVKNVLPLFRADTEGLVERFKHIILETYGAAAKSRFPLPPTSGQWNPNEASTILHVLCHRNDDTASKFLKKTYNLPKKL</sequence>
<name>A0AB40AM41_DIOCR</name>
<evidence type="ECO:0000259" key="3">
    <source>
        <dbReference type="PROSITE" id="PS51259"/>
    </source>
</evidence>
<reference evidence="5" key="1">
    <citation type="submission" date="2025-08" db="UniProtKB">
        <authorList>
            <consortium name="RefSeq"/>
        </authorList>
    </citation>
    <scope>IDENTIFICATION</scope>
</reference>
<dbReference type="Gene3D" id="1.10.357.50">
    <property type="match status" value="1"/>
</dbReference>
<feature type="domain" description="MHD1" evidence="2">
    <location>
        <begin position="535"/>
        <end position="678"/>
    </location>
</feature>
<dbReference type="PROSITE" id="PS51259">
    <property type="entry name" value="MHD2"/>
    <property type="match status" value="1"/>
</dbReference>
<feature type="domain" description="MHD2" evidence="3">
    <location>
        <begin position="806"/>
        <end position="916"/>
    </location>
</feature>
<dbReference type="InterPro" id="IPR057984">
    <property type="entry name" value="PATROL1_C"/>
</dbReference>
<protein>
    <submittedName>
        <fullName evidence="5">Protein unc-13 homolog</fullName>
    </submittedName>
</protein>
<dbReference type="RefSeq" id="XP_039115972.1">
    <property type="nucleotide sequence ID" value="XM_039260038.1"/>
</dbReference>
<evidence type="ECO:0000313" key="4">
    <source>
        <dbReference type="Proteomes" id="UP001515500"/>
    </source>
</evidence>
<evidence type="ECO:0000256" key="1">
    <source>
        <dbReference type="SAM" id="MobiDB-lite"/>
    </source>
</evidence>
<organism evidence="4 5">
    <name type="scientific">Dioscorea cayennensis subsp. rotundata</name>
    <name type="common">White Guinea yam</name>
    <name type="synonym">Dioscorea rotundata</name>
    <dbReference type="NCBI Taxonomy" id="55577"/>
    <lineage>
        <taxon>Eukaryota</taxon>
        <taxon>Viridiplantae</taxon>
        <taxon>Streptophyta</taxon>
        <taxon>Embryophyta</taxon>
        <taxon>Tracheophyta</taxon>
        <taxon>Spermatophyta</taxon>
        <taxon>Magnoliopsida</taxon>
        <taxon>Liliopsida</taxon>
        <taxon>Dioscoreales</taxon>
        <taxon>Dioscoreaceae</taxon>
        <taxon>Dioscorea</taxon>
    </lineage>
</organism>
<accession>A0AB40AM41</accession>
<feature type="region of interest" description="Disordered" evidence="1">
    <location>
        <begin position="71"/>
        <end position="137"/>
    </location>
</feature>